<dbReference type="InterPro" id="IPR051531">
    <property type="entry name" value="N-acetyltransferase"/>
</dbReference>
<dbReference type="PROSITE" id="PS51186">
    <property type="entry name" value="GNAT"/>
    <property type="match status" value="1"/>
</dbReference>
<dbReference type="GO" id="GO:0005737">
    <property type="term" value="C:cytoplasm"/>
    <property type="evidence" value="ECO:0007669"/>
    <property type="project" value="TreeGrafter"/>
</dbReference>
<evidence type="ECO:0000313" key="2">
    <source>
        <dbReference type="EMBL" id="KLV09795.1"/>
    </source>
</evidence>
<dbReference type="OrthoDB" id="6293260at2"/>
<dbReference type="RefSeq" id="WP_047885199.1">
    <property type="nucleotide sequence ID" value="NZ_CP071326.1"/>
</dbReference>
<dbReference type="InterPro" id="IPR000182">
    <property type="entry name" value="GNAT_dom"/>
</dbReference>
<dbReference type="SUPFAM" id="SSF55729">
    <property type="entry name" value="Acyl-CoA N-acyltransferases (Nat)"/>
    <property type="match status" value="1"/>
</dbReference>
<dbReference type="STRING" id="320778.ABT57_10510"/>
<proteinExistence type="predicted"/>
<dbReference type="Proteomes" id="UP000035909">
    <property type="component" value="Unassembled WGS sequence"/>
</dbReference>
<dbReference type="Pfam" id="PF13302">
    <property type="entry name" value="Acetyltransf_3"/>
    <property type="match status" value="1"/>
</dbReference>
<sequence length="185" mass="20995">MKFPELQTERLTLSQLASQDVSRIFLLFSNNDVVKYYDIEAFTDSSQSIRLIDHMQQRFESKSGIRWGIRLKDTNELVGTCGFNSWNIGMKSAVIGYDLLPSFWGKGIATEAIKQIVNQAFWGALPCGKLNRIQADTIPGNIASESILLKLGFKEEGIRRQSGYWKNQFHDLKCFGLISSEFIDS</sequence>
<organism evidence="2 3">
    <name type="scientific">Photobacterium ganghwense</name>
    <dbReference type="NCBI Taxonomy" id="320778"/>
    <lineage>
        <taxon>Bacteria</taxon>
        <taxon>Pseudomonadati</taxon>
        <taxon>Pseudomonadota</taxon>
        <taxon>Gammaproteobacteria</taxon>
        <taxon>Vibrionales</taxon>
        <taxon>Vibrionaceae</taxon>
        <taxon>Photobacterium</taxon>
    </lineage>
</organism>
<keyword evidence="3" id="KW-1185">Reference proteome</keyword>
<dbReference type="EMBL" id="LDOU01000008">
    <property type="protein sequence ID" value="KLV09795.1"/>
    <property type="molecule type" value="Genomic_DNA"/>
</dbReference>
<dbReference type="PANTHER" id="PTHR43792:SF9">
    <property type="entry name" value="RIBOSOMAL-PROTEIN-ALANINE ACETYLTRANSFERASE"/>
    <property type="match status" value="1"/>
</dbReference>
<dbReference type="PANTHER" id="PTHR43792">
    <property type="entry name" value="GNAT FAMILY, PUTATIVE (AFU_ORTHOLOGUE AFUA_3G00765)-RELATED-RELATED"/>
    <property type="match status" value="1"/>
</dbReference>
<reference evidence="2 3" key="1">
    <citation type="submission" date="2015-05" db="EMBL/GenBank/DDBJ databases">
        <title>Photobacterium galathea sp. nov.</title>
        <authorList>
            <person name="Machado H."/>
            <person name="Gram L."/>
        </authorList>
    </citation>
    <scope>NUCLEOTIDE SEQUENCE [LARGE SCALE GENOMIC DNA]</scope>
    <source>
        <strain evidence="2 3">DSM 22954</strain>
    </source>
</reference>
<protein>
    <submittedName>
        <fullName evidence="2">GNAT family acetyltransferase</fullName>
    </submittedName>
</protein>
<dbReference type="InterPro" id="IPR016181">
    <property type="entry name" value="Acyl_CoA_acyltransferase"/>
</dbReference>
<gene>
    <name evidence="2" type="ORF">ABT57_10510</name>
</gene>
<keyword evidence="2" id="KW-0808">Transferase</keyword>
<dbReference type="PATRIC" id="fig|320778.3.peg.2286"/>
<evidence type="ECO:0000313" key="3">
    <source>
        <dbReference type="Proteomes" id="UP000035909"/>
    </source>
</evidence>
<accession>A0A0J1HDS5</accession>
<dbReference type="CDD" id="cd04301">
    <property type="entry name" value="NAT_SF"/>
    <property type="match status" value="1"/>
</dbReference>
<dbReference type="AlphaFoldDB" id="A0A0J1HDS5"/>
<feature type="domain" description="N-acetyltransferase" evidence="1">
    <location>
        <begin position="23"/>
        <end position="171"/>
    </location>
</feature>
<dbReference type="GO" id="GO:0008999">
    <property type="term" value="F:protein-N-terminal-alanine acetyltransferase activity"/>
    <property type="evidence" value="ECO:0007669"/>
    <property type="project" value="TreeGrafter"/>
</dbReference>
<evidence type="ECO:0000259" key="1">
    <source>
        <dbReference type="PROSITE" id="PS51186"/>
    </source>
</evidence>
<name>A0A0J1HDS5_9GAMM</name>
<comment type="caution">
    <text evidence="2">The sequence shown here is derived from an EMBL/GenBank/DDBJ whole genome shotgun (WGS) entry which is preliminary data.</text>
</comment>
<dbReference type="Gene3D" id="3.40.630.30">
    <property type="match status" value="1"/>
</dbReference>